<comment type="caution">
    <text evidence="1">The sequence shown here is derived from an EMBL/GenBank/DDBJ whole genome shotgun (WGS) entry which is preliminary data.</text>
</comment>
<gene>
    <name evidence="1" type="ORF">J2T09_002421</name>
</gene>
<protein>
    <submittedName>
        <fullName evidence="1">Uncharacterized protein</fullName>
    </submittedName>
</protein>
<evidence type="ECO:0000313" key="1">
    <source>
        <dbReference type="EMBL" id="MDP9837664.1"/>
    </source>
</evidence>
<sequence>MDKRLIERELLLSALDEDAVLSAAENLLEKAGVEVDAVLALARRLAEGGFLEFYKYADDQTPVVIDPENVSVEMRDEPYGVFLQQTDATAGRLAALSQDGEGAASA</sequence>
<evidence type="ECO:0000313" key="2">
    <source>
        <dbReference type="Proteomes" id="UP001241472"/>
    </source>
</evidence>
<organism evidence="1 2">
    <name type="scientific">Neorhizobium huautlense</name>
    <dbReference type="NCBI Taxonomy" id="67774"/>
    <lineage>
        <taxon>Bacteria</taxon>
        <taxon>Pseudomonadati</taxon>
        <taxon>Pseudomonadota</taxon>
        <taxon>Alphaproteobacteria</taxon>
        <taxon>Hyphomicrobiales</taxon>
        <taxon>Rhizobiaceae</taxon>
        <taxon>Rhizobium/Agrobacterium group</taxon>
        <taxon>Neorhizobium</taxon>
    </lineage>
</organism>
<proteinExistence type="predicted"/>
<dbReference type="Proteomes" id="UP001241472">
    <property type="component" value="Unassembled WGS sequence"/>
</dbReference>
<reference evidence="1 2" key="1">
    <citation type="submission" date="2023-07" db="EMBL/GenBank/DDBJ databases">
        <title>Sorghum-associated microbial communities from plants grown in Nebraska, USA.</title>
        <authorList>
            <person name="Schachtman D."/>
        </authorList>
    </citation>
    <scope>NUCLEOTIDE SEQUENCE [LARGE SCALE GENOMIC DNA]</scope>
    <source>
        <strain evidence="1 2">DS1307</strain>
    </source>
</reference>
<dbReference type="EMBL" id="JAUSRF010000007">
    <property type="protein sequence ID" value="MDP9837664.1"/>
    <property type="molecule type" value="Genomic_DNA"/>
</dbReference>
<dbReference type="RefSeq" id="WP_306834623.1">
    <property type="nucleotide sequence ID" value="NZ_JAUSRF010000007.1"/>
</dbReference>
<accession>A0ABT9PUX5</accession>
<name>A0ABT9PUX5_9HYPH</name>
<keyword evidence="2" id="KW-1185">Reference proteome</keyword>